<accession>A0A8S4C4Q2</accession>
<dbReference type="Proteomes" id="UP000837675">
    <property type="component" value="Unassembled WGS sequence"/>
</dbReference>
<keyword evidence="2" id="KW-1185">Reference proteome</keyword>
<comment type="caution">
    <text evidence="1">The sequence shown here is derived from an EMBL/GenBank/DDBJ whole genome shotgun (WGS) entry which is preliminary data.</text>
</comment>
<dbReference type="AlphaFoldDB" id="A0A8S4C4Q2"/>
<reference evidence="1" key="1">
    <citation type="submission" date="2021-06" db="EMBL/GenBank/DDBJ databases">
        <authorList>
            <person name="Nardi T."/>
            <person name="Nardi T."/>
        </authorList>
    </citation>
    <scope>NUCLEOTIDE SEQUENCE</scope>
</reference>
<evidence type="ECO:0000313" key="2">
    <source>
        <dbReference type="Proteomes" id="UP000837675"/>
    </source>
</evidence>
<protein>
    <submittedName>
        <fullName evidence="1">Uncharacterized protein</fullName>
    </submittedName>
</protein>
<evidence type="ECO:0000313" key="1">
    <source>
        <dbReference type="EMBL" id="CAG7591832.1"/>
    </source>
</evidence>
<name>A0A8S4C4Q2_9ACAR</name>
<gene>
    <name evidence="1" type="ORF">MHYMCMPASI_00488</name>
</gene>
<organism evidence="1 2">
    <name type="scientific">Hyalomma marginatum</name>
    <dbReference type="NCBI Taxonomy" id="34627"/>
    <lineage>
        <taxon>Eukaryota</taxon>
        <taxon>Metazoa</taxon>
        <taxon>Ecdysozoa</taxon>
        <taxon>Arthropoda</taxon>
        <taxon>Chelicerata</taxon>
        <taxon>Arachnida</taxon>
        <taxon>Acari</taxon>
        <taxon>Parasitiformes</taxon>
        <taxon>Ixodida</taxon>
        <taxon>Ixodoidea</taxon>
        <taxon>Ixodidae</taxon>
        <taxon>Hyalomminae</taxon>
        <taxon>Hyalomma</taxon>
    </lineage>
</organism>
<dbReference type="EMBL" id="CAJVAF010000215">
    <property type="protein sequence ID" value="CAG7591832.1"/>
    <property type="molecule type" value="Genomic_DNA"/>
</dbReference>
<proteinExistence type="predicted"/>
<sequence length="58" mass="6832">MYDHYDKWLSNVQKMRGWSAQYNVNALEGLCLNLINPKKIILGDKDEITPNYLMTKDK</sequence>